<name>A0ABS9KVH9_9BACT</name>
<evidence type="ECO:0000256" key="1">
    <source>
        <dbReference type="SAM" id="SignalP"/>
    </source>
</evidence>
<accession>A0ABS9KVH9</accession>
<proteinExistence type="predicted"/>
<keyword evidence="1" id="KW-0732">Signal</keyword>
<comment type="caution">
    <text evidence="2">The sequence shown here is derived from an EMBL/GenBank/DDBJ whole genome shotgun (WGS) entry which is preliminary data.</text>
</comment>
<organism evidence="2 3">
    <name type="scientific">Terrimonas ginsenosidimutans</name>
    <dbReference type="NCBI Taxonomy" id="2908004"/>
    <lineage>
        <taxon>Bacteria</taxon>
        <taxon>Pseudomonadati</taxon>
        <taxon>Bacteroidota</taxon>
        <taxon>Chitinophagia</taxon>
        <taxon>Chitinophagales</taxon>
        <taxon>Chitinophagaceae</taxon>
        <taxon>Terrimonas</taxon>
    </lineage>
</organism>
<evidence type="ECO:0000313" key="3">
    <source>
        <dbReference type="Proteomes" id="UP001165367"/>
    </source>
</evidence>
<sequence>MMKRNPLLLALAAAIILFAASCKKGGKTGLLVPKEAAVVIYFNAGSLSSKLSWAEIKQSEWFKELQKETSDSLARKLMNDPAVSGLDTDKGFCFFMAPRGRGAYVSFQGSIKDQAAFEAMVRSSGEAGAPKKSGDLNVLESEGAILTWNASTFVIIADAPVSGANNPGAQRFSNDSLTLFAKNTYALKGKALLDEDSRFADLIKSKGDMHMWLSVSNLYSSAGMGMEMMTNMLKLSTLTEGNIGTATLSFDEGKINFDGKQYYGKELTKLLSKYSSKGIGDELTGRLPAGDVLVAGAYSYPMGVIMDIVKLVGADGLANMFLGQKGITLDDIGKAFKGEMAFAVTDVEQRIDTVKYEGYDGKTQSYATTKTDPTYVFGAAIDDQKSFDKLYNIFGEEIKKVPSTAGTVKTEKGWLLISNSNDVTASFYAGNNKPAYADKIQGHQFGVFFNLQKLFSVISTDVRDSTGVKILEESRKTWQDVVMSADYKGGEGEFHFEVNLLDKGTNSLKQMNQYAEKLNAIRLQERSRWNEVTVDSASTEAPPKAFN</sequence>
<dbReference type="EMBL" id="JAKLTR010000013">
    <property type="protein sequence ID" value="MCG2616362.1"/>
    <property type="molecule type" value="Genomic_DNA"/>
</dbReference>
<dbReference type="Pfam" id="PF16120">
    <property type="entry name" value="DUF4836"/>
    <property type="match status" value="1"/>
</dbReference>
<dbReference type="InterPro" id="IPR032276">
    <property type="entry name" value="DUF4836"/>
</dbReference>
<dbReference type="RefSeq" id="WP_237874900.1">
    <property type="nucleotide sequence ID" value="NZ_JAKLTR010000013.1"/>
</dbReference>
<feature type="chain" id="PRO_5046269601" evidence="1">
    <location>
        <begin position="20"/>
        <end position="547"/>
    </location>
</feature>
<protein>
    <submittedName>
        <fullName evidence="2">DUF4836 family protein</fullName>
    </submittedName>
</protein>
<reference evidence="2" key="1">
    <citation type="submission" date="2022-01" db="EMBL/GenBank/DDBJ databases">
        <authorList>
            <person name="Jo J.-H."/>
            <person name="Im W.-T."/>
        </authorList>
    </citation>
    <scope>NUCLEOTIDE SEQUENCE</scope>
    <source>
        <strain evidence="2">NA20</strain>
    </source>
</reference>
<gene>
    <name evidence="2" type="ORF">LZZ85_18830</name>
</gene>
<dbReference type="PROSITE" id="PS51257">
    <property type="entry name" value="PROKAR_LIPOPROTEIN"/>
    <property type="match status" value="1"/>
</dbReference>
<keyword evidence="3" id="KW-1185">Reference proteome</keyword>
<evidence type="ECO:0000313" key="2">
    <source>
        <dbReference type="EMBL" id="MCG2616362.1"/>
    </source>
</evidence>
<dbReference type="Proteomes" id="UP001165367">
    <property type="component" value="Unassembled WGS sequence"/>
</dbReference>
<feature type="signal peptide" evidence="1">
    <location>
        <begin position="1"/>
        <end position="19"/>
    </location>
</feature>